<name>A0A167EFU2_9BACL</name>
<evidence type="ECO:0000313" key="8">
    <source>
        <dbReference type="EMBL" id="OAB75506.1"/>
    </source>
</evidence>
<comment type="subcellular location">
    <subcellularLocation>
        <location evidence="1 6">Cell membrane</location>
        <topology evidence="1 6">Multi-pass membrane protein</topology>
    </subcellularLocation>
</comment>
<dbReference type="PANTHER" id="PTHR46795:SF1">
    <property type="entry name" value="ABC TRANSPORTER PERMEASE PROTEIN"/>
    <property type="match status" value="1"/>
</dbReference>
<feature type="transmembrane region" description="Helical" evidence="6">
    <location>
        <begin position="55"/>
        <end position="80"/>
    </location>
</feature>
<feature type="transmembrane region" description="Helical" evidence="6">
    <location>
        <begin position="497"/>
        <end position="521"/>
    </location>
</feature>
<evidence type="ECO:0000259" key="7">
    <source>
        <dbReference type="Pfam" id="PF02687"/>
    </source>
</evidence>
<dbReference type="EMBL" id="LSFN01000008">
    <property type="protein sequence ID" value="OAB75506.1"/>
    <property type="molecule type" value="Genomic_DNA"/>
</dbReference>
<evidence type="ECO:0000256" key="2">
    <source>
        <dbReference type="ARBA" id="ARBA00022475"/>
    </source>
</evidence>
<evidence type="ECO:0000313" key="9">
    <source>
        <dbReference type="Proteomes" id="UP000077134"/>
    </source>
</evidence>
<evidence type="ECO:0000256" key="4">
    <source>
        <dbReference type="ARBA" id="ARBA00022989"/>
    </source>
</evidence>
<keyword evidence="5 6" id="KW-0472">Membrane</keyword>
<proteinExistence type="inferred from homology"/>
<feature type="transmembrane region" description="Helical" evidence="6">
    <location>
        <begin position="21"/>
        <end position="43"/>
    </location>
</feature>
<dbReference type="KEGG" id="pcx:LPB68_10595"/>
<feature type="transmembrane region" description="Helical" evidence="6">
    <location>
        <begin position="226"/>
        <end position="255"/>
    </location>
</feature>
<dbReference type="InterPro" id="IPR027022">
    <property type="entry name" value="ABC_permease_BceB-typ"/>
</dbReference>
<dbReference type="GO" id="GO:0055085">
    <property type="term" value="P:transmembrane transport"/>
    <property type="evidence" value="ECO:0007669"/>
    <property type="project" value="UniProtKB-UniRule"/>
</dbReference>
<feature type="transmembrane region" description="Helical" evidence="6">
    <location>
        <begin position="196"/>
        <end position="214"/>
    </location>
</feature>
<feature type="domain" description="ABC3 transporter permease C-terminal" evidence="7">
    <location>
        <begin position="59"/>
        <end position="176"/>
    </location>
</feature>
<dbReference type="OrthoDB" id="1937696at2"/>
<evidence type="ECO:0000256" key="5">
    <source>
        <dbReference type="ARBA" id="ARBA00023136"/>
    </source>
</evidence>
<dbReference type="InterPro" id="IPR052536">
    <property type="entry name" value="ABC-4_Integral_Memb_Prot"/>
</dbReference>
<keyword evidence="3 6" id="KW-0812">Transmembrane</keyword>
<evidence type="ECO:0000256" key="6">
    <source>
        <dbReference type="PIRNR" id="PIRNR018968"/>
    </source>
</evidence>
<dbReference type="PIRSF" id="PIRSF018968">
    <property type="entry name" value="ABC_permease_BceB"/>
    <property type="match status" value="1"/>
</dbReference>
<dbReference type="GO" id="GO:0005886">
    <property type="term" value="C:plasma membrane"/>
    <property type="evidence" value="ECO:0007669"/>
    <property type="project" value="UniProtKB-SubCell"/>
</dbReference>
<evidence type="ECO:0000256" key="3">
    <source>
        <dbReference type="ARBA" id="ARBA00022692"/>
    </source>
</evidence>
<gene>
    <name evidence="8" type="ORF">PNBC_08400</name>
</gene>
<dbReference type="InterPro" id="IPR003838">
    <property type="entry name" value="ABC3_permease_C"/>
</dbReference>
<dbReference type="AlphaFoldDB" id="A0A167EFU2"/>
<keyword evidence="2 6" id="KW-1003">Cell membrane</keyword>
<keyword evidence="4 6" id="KW-1133">Transmembrane helix</keyword>
<dbReference type="PANTHER" id="PTHR46795">
    <property type="entry name" value="ABC TRANSPORTER PERMEASE-RELATED-RELATED"/>
    <property type="match status" value="1"/>
</dbReference>
<feature type="transmembrane region" description="Helical" evidence="6">
    <location>
        <begin position="283"/>
        <end position="305"/>
    </location>
</feature>
<sequence length="618" mass="71036">MSFNHIVIQNILRDKWTYISYFLSSVFSIIVFFLFSIITFHPLLGEMDTDSTLSIAMMLASFIVYIFSFFFIIYSLYAFLKKKTKSLGIFMITGASMKQVRKMIFRENMLIAGAAIITAIAFGLIVAPLFLMVAKKVLQADSFGMYFPVQAILLSVILFAILFFAVSKFMTRFINKEEAVDLLKADVTQEKLIVRAPWKLVLSLIVSGFLLSLLKWNMELVESLGMLYYVALFISLLITIYFIVTQGALMAILFLEKRPSYFEKTNMLFISNLKAKGKSHAHIIYLLTLLLLGVFVFTSVLYSSYYNVKENTQKLYPYSYQYISLPENTIEDEQKDITSIEKVFTESGKYDAYYSEFKTDGDNRIGFMSVSDYNALGMHKDITLEDNEYYVAAGNEGTVPNTELINDYPFGKLSYKGLEERNILSTGIQNVYYVVPDVIYETIDFPVYKVFAYELENWEEKTDVIETISSKVPLDYNVHLIASKIDLYEAEKSVKSIIFFIGFMLSLIFLSAAMSILYFYLQTTLEGEKEKYAGIRKIGLSIKELASVVRKELAILIFIPFTFASIILFTAMFSMRNFISMTFFQMTTFGVAVFIILFIISFFIIQRSYINKLMDDHD</sequence>
<dbReference type="Pfam" id="PF02687">
    <property type="entry name" value="FtsX"/>
    <property type="match status" value="1"/>
</dbReference>
<feature type="transmembrane region" description="Helical" evidence="6">
    <location>
        <begin position="109"/>
        <end position="133"/>
    </location>
</feature>
<comment type="caution">
    <text evidence="8">The sequence shown here is derived from an EMBL/GenBank/DDBJ whole genome shotgun (WGS) entry which is preliminary data.</text>
</comment>
<organism evidence="8 9">
    <name type="scientific">Paenibacillus crassostreae</name>
    <dbReference type="NCBI Taxonomy" id="1763538"/>
    <lineage>
        <taxon>Bacteria</taxon>
        <taxon>Bacillati</taxon>
        <taxon>Bacillota</taxon>
        <taxon>Bacilli</taxon>
        <taxon>Bacillales</taxon>
        <taxon>Paenibacillaceae</taxon>
        <taxon>Paenibacillus</taxon>
    </lineage>
</organism>
<keyword evidence="6" id="KW-0813">Transport</keyword>
<feature type="transmembrane region" description="Helical" evidence="6">
    <location>
        <begin position="553"/>
        <end position="575"/>
    </location>
</feature>
<keyword evidence="9" id="KW-1185">Reference proteome</keyword>
<protein>
    <submittedName>
        <fullName evidence="8">ABC transporter permease</fullName>
    </submittedName>
</protein>
<comment type="similarity">
    <text evidence="6">Belongs to the ABC-4 integral membrane protein family.</text>
</comment>
<evidence type="ECO:0000256" key="1">
    <source>
        <dbReference type="ARBA" id="ARBA00004651"/>
    </source>
</evidence>
<accession>A0A167EFU2</accession>
<dbReference type="RefSeq" id="WP_068657100.1">
    <property type="nucleotide sequence ID" value="NZ_CP017770.1"/>
</dbReference>
<dbReference type="Proteomes" id="UP000077134">
    <property type="component" value="Unassembled WGS sequence"/>
</dbReference>
<feature type="transmembrane region" description="Helical" evidence="6">
    <location>
        <begin position="145"/>
        <end position="166"/>
    </location>
</feature>
<dbReference type="STRING" id="1763538.LPB68_10595"/>
<feature type="transmembrane region" description="Helical" evidence="6">
    <location>
        <begin position="581"/>
        <end position="605"/>
    </location>
</feature>
<reference evidence="8 9" key="1">
    <citation type="submission" date="2016-02" db="EMBL/GenBank/DDBJ databases">
        <title>Paenibacillus sp. LPB0068, isolated from Crassostrea gigas.</title>
        <authorList>
            <person name="Shin S.-K."/>
            <person name="Yi H."/>
        </authorList>
    </citation>
    <scope>NUCLEOTIDE SEQUENCE [LARGE SCALE GENOMIC DNA]</scope>
    <source>
        <strain evidence="8 9">LPB0068</strain>
    </source>
</reference>